<organism evidence="4 5">
    <name type="scientific">Cordylochernes scorpioides</name>
    <dbReference type="NCBI Taxonomy" id="51811"/>
    <lineage>
        <taxon>Eukaryota</taxon>
        <taxon>Metazoa</taxon>
        <taxon>Ecdysozoa</taxon>
        <taxon>Arthropoda</taxon>
        <taxon>Chelicerata</taxon>
        <taxon>Arachnida</taxon>
        <taxon>Pseudoscorpiones</taxon>
        <taxon>Cheliferoidea</taxon>
        <taxon>Chernetidae</taxon>
        <taxon>Cordylochernes</taxon>
    </lineage>
</organism>
<keyword evidence="1" id="KW-1017">Isopeptide bond</keyword>
<dbReference type="EMBL" id="CP092866">
    <property type="protein sequence ID" value="UYV67016.1"/>
    <property type="molecule type" value="Genomic_DNA"/>
</dbReference>
<evidence type="ECO:0000256" key="1">
    <source>
        <dbReference type="ARBA" id="ARBA00022499"/>
    </source>
</evidence>
<dbReference type="CDD" id="cd00074">
    <property type="entry name" value="HFD_H2A"/>
    <property type="match status" value="1"/>
</dbReference>
<dbReference type="PRINTS" id="PR00620">
    <property type="entry name" value="HISTONEH2A"/>
</dbReference>
<sequence>MAPRSRRISRSSRAGLTFSVSRIDRRHRQLLHHVRMGSQSPVYLSGVIEYLALEILELAGNYAKDNHKKRITPRHLLFAIGMDQELRQIYITKGTVNKDIYIRECLKKRLLFLPFIRKHDVPDPAPAHYSCDTLKFLDDEISKELNPPNMRCPIKHYWEEVKGILLKAGQAATSISDFHNKFNTRKVTKNSVKVDMKDIQKKLYQEYTKYQILHHNLS</sequence>
<proteinExistence type="inferred from homology"/>
<keyword evidence="2" id="KW-0539">Nucleus</keyword>
<feature type="domain" description="Core Histone H2A/H2B/H3" evidence="3">
    <location>
        <begin position="11"/>
        <end position="80"/>
    </location>
</feature>
<dbReference type="SMART" id="SM00414">
    <property type="entry name" value="H2A"/>
    <property type="match status" value="1"/>
</dbReference>
<keyword evidence="2" id="KW-0544">Nucleosome core</keyword>
<dbReference type="SUPFAM" id="SSF47113">
    <property type="entry name" value="Histone-fold"/>
    <property type="match status" value="1"/>
</dbReference>
<comment type="similarity">
    <text evidence="2">Belongs to the histone H2A family.</text>
</comment>
<comment type="subunit">
    <text evidence="2">The nucleosome is a histone octamer containing two molecules each of H2A, H2B, H3 and H4 assembled in one H3-H4 heterotetramer and two H2A-H2B heterodimers. The octamer wraps approximately 147 bp of DNA.</text>
</comment>
<keyword evidence="5" id="KW-1185">Reference proteome</keyword>
<name>A0ABY6KDU4_9ARAC</name>
<dbReference type="PANTHER" id="PTHR23430">
    <property type="entry name" value="HISTONE H2A"/>
    <property type="match status" value="1"/>
</dbReference>
<dbReference type="InterPro" id="IPR009072">
    <property type="entry name" value="Histone-fold"/>
</dbReference>
<comment type="subcellular location">
    <subcellularLocation>
        <location evidence="2">Nucleus</location>
    </subcellularLocation>
</comment>
<evidence type="ECO:0000313" key="5">
    <source>
        <dbReference type="Proteomes" id="UP001235939"/>
    </source>
</evidence>
<evidence type="ECO:0000313" key="4">
    <source>
        <dbReference type="EMBL" id="UYV67016.1"/>
    </source>
</evidence>
<evidence type="ECO:0000256" key="2">
    <source>
        <dbReference type="RuleBase" id="RU003767"/>
    </source>
</evidence>
<accession>A0ABY6KDU4</accession>
<protein>
    <recommendedName>
        <fullName evidence="2">Histone H2A</fullName>
    </recommendedName>
</protein>
<keyword evidence="2" id="KW-0238">DNA-binding</keyword>
<dbReference type="Pfam" id="PF00125">
    <property type="entry name" value="Histone"/>
    <property type="match status" value="1"/>
</dbReference>
<reference evidence="4 5" key="1">
    <citation type="submission" date="2022-01" db="EMBL/GenBank/DDBJ databases">
        <title>A chromosomal length assembly of Cordylochernes scorpioides.</title>
        <authorList>
            <person name="Zeh D."/>
            <person name="Zeh J."/>
        </authorList>
    </citation>
    <scope>NUCLEOTIDE SEQUENCE [LARGE SCALE GENOMIC DNA]</scope>
    <source>
        <strain evidence="4">IN4F17</strain>
        <tissue evidence="4">Whole Body</tissue>
    </source>
</reference>
<dbReference type="InterPro" id="IPR007125">
    <property type="entry name" value="H2A/H2B/H3"/>
</dbReference>
<dbReference type="Proteomes" id="UP001235939">
    <property type="component" value="Chromosome 04"/>
</dbReference>
<dbReference type="InterPro" id="IPR002119">
    <property type="entry name" value="Histone_H2A"/>
</dbReference>
<gene>
    <name evidence="4" type="ORF">LAZ67_4003674</name>
</gene>
<evidence type="ECO:0000259" key="3">
    <source>
        <dbReference type="Pfam" id="PF00125"/>
    </source>
</evidence>
<keyword evidence="2" id="KW-0158">Chromosome</keyword>
<dbReference type="Gene3D" id="1.10.20.10">
    <property type="entry name" value="Histone, subunit A"/>
    <property type="match status" value="1"/>
</dbReference>